<keyword evidence="3" id="KW-1185">Reference proteome</keyword>
<comment type="caution">
    <text evidence="2">The sequence shown here is derived from an EMBL/GenBank/DDBJ whole genome shotgun (WGS) entry which is preliminary data.</text>
</comment>
<gene>
    <name evidence="2" type="ORF">O181_115891</name>
</gene>
<accession>A0A9Q3K9N8</accession>
<feature type="region of interest" description="Disordered" evidence="1">
    <location>
        <begin position="76"/>
        <end position="103"/>
    </location>
</feature>
<dbReference type="AlphaFoldDB" id="A0A9Q3K9N8"/>
<name>A0A9Q3K9N8_9BASI</name>
<evidence type="ECO:0000313" key="3">
    <source>
        <dbReference type="Proteomes" id="UP000765509"/>
    </source>
</evidence>
<dbReference type="Proteomes" id="UP000765509">
    <property type="component" value="Unassembled WGS sequence"/>
</dbReference>
<protein>
    <submittedName>
        <fullName evidence="2">Uncharacterized protein</fullName>
    </submittedName>
</protein>
<reference evidence="2" key="1">
    <citation type="submission" date="2021-03" db="EMBL/GenBank/DDBJ databases">
        <title>Draft genome sequence of rust myrtle Austropuccinia psidii MF-1, a brazilian biotype.</title>
        <authorList>
            <person name="Quecine M.C."/>
            <person name="Pachon D.M.R."/>
            <person name="Bonatelli M.L."/>
            <person name="Correr F.H."/>
            <person name="Franceschini L.M."/>
            <person name="Leite T.F."/>
            <person name="Margarido G.R.A."/>
            <person name="Almeida C.A."/>
            <person name="Ferrarezi J.A."/>
            <person name="Labate C.A."/>
        </authorList>
    </citation>
    <scope>NUCLEOTIDE SEQUENCE</scope>
    <source>
        <strain evidence="2">MF-1</strain>
    </source>
</reference>
<organism evidence="2 3">
    <name type="scientific">Austropuccinia psidii MF-1</name>
    <dbReference type="NCBI Taxonomy" id="1389203"/>
    <lineage>
        <taxon>Eukaryota</taxon>
        <taxon>Fungi</taxon>
        <taxon>Dikarya</taxon>
        <taxon>Basidiomycota</taxon>
        <taxon>Pucciniomycotina</taxon>
        <taxon>Pucciniomycetes</taxon>
        <taxon>Pucciniales</taxon>
        <taxon>Sphaerophragmiaceae</taxon>
        <taxon>Austropuccinia</taxon>
    </lineage>
</organism>
<evidence type="ECO:0000313" key="2">
    <source>
        <dbReference type="EMBL" id="MBW0576176.1"/>
    </source>
</evidence>
<proteinExistence type="predicted"/>
<evidence type="ECO:0000256" key="1">
    <source>
        <dbReference type="SAM" id="MobiDB-lite"/>
    </source>
</evidence>
<dbReference type="EMBL" id="AVOT02097798">
    <property type="protein sequence ID" value="MBW0576176.1"/>
    <property type="molecule type" value="Genomic_DNA"/>
</dbReference>
<sequence>MKPERDLYTCPKCIHHKFMDESGIHHHGMWVHRSKHRRHWRKNSNLINQSKENKLLGIPQDLLPDLIRRHKKVYEKSEKQATVDSQESDDQFYEPRSTNNCDE</sequence>